<keyword evidence="11 12" id="KW-0324">Glycolysis</keyword>
<comment type="pathway">
    <text evidence="2 12">Carbohydrate degradation; glycolysis; pyruvate from D-glyceraldehyde 3-phosphate: step 2/5.</text>
</comment>
<dbReference type="InterPro" id="IPR001576">
    <property type="entry name" value="Phosphoglycerate_kinase"/>
</dbReference>
<keyword evidence="17" id="KW-1185">Reference proteome</keyword>
<feature type="binding site" evidence="12">
    <location>
        <position position="153"/>
    </location>
    <ligand>
        <name>substrate</name>
    </ligand>
</feature>
<dbReference type="EC" id="2.7.2.3" evidence="5 12"/>
<accession>A0A518CZY7</accession>
<evidence type="ECO:0000256" key="9">
    <source>
        <dbReference type="ARBA" id="ARBA00022777"/>
    </source>
</evidence>
<evidence type="ECO:0000256" key="2">
    <source>
        <dbReference type="ARBA" id="ARBA00004838"/>
    </source>
</evidence>
<dbReference type="PANTHER" id="PTHR11406:SF23">
    <property type="entry name" value="PHOSPHOGLYCERATE KINASE 1, CHLOROPLASTIC-RELATED"/>
    <property type="match status" value="1"/>
</dbReference>
<feature type="binding site" evidence="13">
    <location>
        <position position="38"/>
    </location>
    <ligand>
        <name>(2R)-3-phosphoglycerate</name>
        <dbReference type="ChEBI" id="CHEBI:58272"/>
    </ligand>
</feature>
<proteinExistence type="inferred from homology"/>
<dbReference type="GO" id="GO:0004618">
    <property type="term" value="F:phosphoglycerate kinase activity"/>
    <property type="evidence" value="ECO:0007669"/>
    <property type="project" value="UniProtKB-UniRule"/>
</dbReference>
<feature type="binding site" evidence="13">
    <location>
        <position position="153"/>
    </location>
    <ligand>
        <name>(2R)-3-phosphoglycerate</name>
        <dbReference type="ChEBI" id="CHEBI:58272"/>
    </ligand>
</feature>
<keyword evidence="9 12" id="KW-0418">Kinase</keyword>
<feature type="binding site" evidence="12 14">
    <location>
        <position position="203"/>
    </location>
    <ligand>
        <name>ATP</name>
        <dbReference type="ChEBI" id="CHEBI:30616"/>
    </ligand>
</feature>
<sequence>MTVRSLSDFDLDRKRVLVRADFNVPIDGATGAIGDDTRIRAALPTIRAICEGGGTVVLMSHLGRPKGQVVEAERLAPVGHRLGELLGRDVICLPESTGPAVAAKIAACAPGSVILLENVRFHPGETKGDMALAAEFAVLGDLFVLDAFGTAHRDHASVCGVARLLPSAAGLLLERELAAFARVLEKPERPLVAILGGAKVSDKLKVVDNLIDRVDALIVGGGMAYTFLRAQGIGVGSSLVQEDMLDSVKASLGRAAERGVDVVLPSDHVIARRFASDAEATVVTGDIPDGSMGLDIGPASRERCAAVIAGAKTLVWNGPMGVFEWDAFAAGTIAIARAVADCPGYTVVGGGDSVAAVERFHLADEMDHISTGGGASLELLEGKVLPGIAALEASPRG</sequence>
<organism evidence="16 17">
    <name type="scientific">Rohdeia mirabilis</name>
    <dbReference type="NCBI Taxonomy" id="2528008"/>
    <lineage>
        <taxon>Bacteria</taxon>
        <taxon>Pseudomonadati</taxon>
        <taxon>Planctomycetota</taxon>
        <taxon>Planctomycetia</taxon>
        <taxon>Planctomycetia incertae sedis</taxon>
        <taxon>Rohdeia</taxon>
    </lineage>
</organism>
<evidence type="ECO:0000256" key="5">
    <source>
        <dbReference type="ARBA" id="ARBA00013061"/>
    </source>
</evidence>
<keyword evidence="12" id="KW-0963">Cytoplasm</keyword>
<dbReference type="Proteomes" id="UP000319342">
    <property type="component" value="Chromosome"/>
</dbReference>
<feature type="binding site" evidence="12">
    <location>
        <position position="38"/>
    </location>
    <ligand>
        <name>substrate</name>
    </ligand>
</feature>
<dbReference type="GO" id="GO:0005829">
    <property type="term" value="C:cytosol"/>
    <property type="evidence" value="ECO:0007669"/>
    <property type="project" value="TreeGrafter"/>
</dbReference>
<name>A0A518CZY7_9BACT</name>
<evidence type="ECO:0000256" key="1">
    <source>
        <dbReference type="ARBA" id="ARBA00000642"/>
    </source>
</evidence>
<reference evidence="16 17" key="1">
    <citation type="submission" date="2019-02" db="EMBL/GenBank/DDBJ databases">
        <title>Deep-cultivation of Planctomycetes and their phenomic and genomic characterization uncovers novel biology.</title>
        <authorList>
            <person name="Wiegand S."/>
            <person name="Jogler M."/>
            <person name="Boedeker C."/>
            <person name="Pinto D."/>
            <person name="Vollmers J."/>
            <person name="Rivas-Marin E."/>
            <person name="Kohn T."/>
            <person name="Peeters S.H."/>
            <person name="Heuer A."/>
            <person name="Rast P."/>
            <person name="Oberbeckmann S."/>
            <person name="Bunk B."/>
            <person name="Jeske O."/>
            <person name="Meyerdierks A."/>
            <person name="Storesund J.E."/>
            <person name="Kallscheuer N."/>
            <person name="Luecker S."/>
            <person name="Lage O.M."/>
            <person name="Pohl T."/>
            <person name="Merkel B.J."/>
            <person name="Hornburger P."/>
            <person name="Mueller R.-W."/>
            <person name="Bruemmer F."/>
            <person name="Labrenz M."/>
            <person name="Spormann A.M."/>
            <person name="Op den Camp H."/>
            <person name="Overmann J."/>
            <person name="Amann R."/>
            <person name="Jetten M.S.M."/>
            <person name="Mascher T."/>
            <person name="Medema M.H."/>
            <person name="Devos D.P."/>
            <person name="Kaster A.-K."/>
            <person name="Ovreas L."/>
            <person name="Rohde M."/>
            <person name="Galperin M.Y."/>
            <person name="Jogler C."/>
        </authorList>
    </citation>
    <scope>NUCLEOTIDE SEQUENCE [LARGE SCALE GENOMIC DNA]</scope>
    <source>
        <strain evidence="16 17">Pla163</strain>
    </source>
</reference>
<dbReference type="GO" id="GO:0043531">
    <property type="term" value="F:ADP binding"/>
    <property type="evidence" value="ECO:0007669"/>
    <property type="project" value="TreeGrafter"/>
</dbReference>
<feature type="binding site" evidence="12 14">
    <location>
        <position position="293"/>
    </location>
    <ligand>
        <name>ATP</name>
        <dbReference type="ChEBI" id="CHEBI:30616"/>
    </ligand>
</feature>
<evidence type="ECO:0000256" key="15">
    <source>
        <dbReference type="RuleBase" id="RU000532"/>
    </source>
</evidence>
<evidence type="ECO:0000256" key="12">
    <source>
        <dbReference type="HAMAP-Rule" id="MF_00145"/>
    </source>
</evidence>
<feature type="binding site" evidence="12">
    <location>
        <position position="120"/>
    </location>
    <ligand>
        <name>substrate</name>
    </ligand>
</feature>
<evidence type="ECO:0000256" key="11">
    <source>
        <dbReference type="ARBA" id="ARBA00023152"/>
    </source>
</evidence>
<feature type="binding site" evidence="12 13">
    <location>
        <begin position="21"/>
        <end position="23"/>
    </location>
    <ligand>
        <name>substrate</name>
    </ligand>
</feature>
<gene>
    <name evidence="12 16" type="primary">pgk</name>
    <name evidence="16" type="ORF">Pla163_19040</name>
</gene>
<evidence type="ECO:0000256" key="7">
    <source>
        <dbReference type="ARBA" id="ARBA00022679"/>
    </source>
</evidence>
<evidence type="ECO:0000256" key="3">
    <source>
        <dbReference type="ARBA" id="ARBA00008982"/>
    </source>
</evidence>
<keyword evidence="8 12" id="KW-0547">Nucleotide-binding</keyword>
<dbReference type="EMBL" id="CP036290">
    <property type="protein sequence ID" value="QDU84790.1"/>
    <property type="molecule type" value="Genomic_DNA"/>
</dbReference>
<dbReference type="PRINTS" id="PR00477">
    <property type="entry name" value="PHGLYCKINASE"/>
</dbReference>
<feature type="binding site" evidence="12 14">
    <location>
        <position position="324"/>
    </location>
    <ligand>
        <name>ATP</name>
        <dbReference type="ChEBI" id="CHEBI:30616"/>
    </ligand>
</feature>
<dbReference type="PANTHER" id="PTHR11406">
    <property type="entry name" value="PHOSPHOGLYCERATE KINASE"/>
    <property type="match status" value="1"/>
</dbReference>
<comment type="similarity">
    <text evidence="3 12 15">Belongs to the phosphoglycerate kinase family.</text>
</comment>
<dbReference type="PIRSF" id="PIRSF000724">
    <property type="entry name" value="Pgk"/>
    <property type="match status" value="1"/>
</dbReference>
<dbReference type="RefSeq" id="WP_145186961.1">
    <property type="nucleotide sequence ID" value="NZ_CP036290.1"/>
</dbReference>
<dbReference type="FunFam" id="3.40.50.1260:FF:000003">
    <property type="entry name" value="Phosphoglycerate kinase"/>
    <property type="match status" value="1"/>
</dbReference>
<evidence type="ECO:0000313" key="16">
    <source>
        <dbReference type="EMBL" id="QDU84790.1"/>
    </source>
</evidence>
<dbReference type="Gene3D" id="3.40.50.1260">
    <property type="entry name" value="Phosphoglycerate kinase, N-terminal domain"/>
    <property type="match status" value="2"/>
</dbReference>
<dbReference type="GO" id="GO:0005524">
    <property type="term" value="F:ATP binding"/>
    <property type="evidence" value="ECO:0007669"/>
    <property type="project" value="UniProtKB-KW"/>
</dbReference>
<comment type="subcellular location">
    <subcellularLocation>
        <location evidence="12">Cytoplasm</location>
    </subcellularLocation>
</comment>
<comment type="subunit">
    <text evidence="4 12">Monomer.</text>
</comment>
<dbReference type="HAMAP" id="MF_00145">
    <property type="entry name" value="Phosphoglyc_kinase"/>
    <property type="match status" value="1"/>
</dbReference>
<evidence type="ECO:0000256" key="13">
    <source>
        <dbReference type="PIRSR" id="PIRSR000724-1"/>
    </source>
</evidence>
<feature type="binding site" evidence="12 14">
    <location>
        <begin position="350"/>
        <end position="353"/>
    </location>
    <ligand>
        <name>ATP</name>
        <dbReference type="ChEBI" id="CHEBI:30616"/>
    </ligand>
</feature>
<dbReference type="Pfam" id="PF00162">
    <property type="entry name" value="PGK"/>
    <property type="match status" value="1"/>
</dbReference>
<dbReference type="InterPro" id="IPR015824">
    <property type="entry name" value="Phosphoglycerate_kinase_N"/>
</dbReference>
<dbReference type="InterPro" id="IPR036043">
    <property type="entry name" value="Phosphoglycerate_kinase_sf"/>
</dbReference>
<evidence type="ECO:0000256" key="10">
    <source>
        <dbReference type="ARBA" id="ARBA00022840"/>
    </source>
</evidence>
<dbReference type="OrthoDB" id="9808460at2"/>
<feature type="binding site" evidence="12 13">
    <location>
        <begin position="61"/>
        <end position="64"/>
    </location>
    <ligand>
        <name>substrate</name>
    </ligand>
</feature>
<dbReference type="GO" id="GO:0006096">
    <property type="term" value="P:glycolytic process"/>
    <property type="evidence" value="ECO:0007669"/>
    <property type="project" value="UniProtKB-UniRule"/>
</dbReference>
<dbReference type="FunFam" id="3.40.50.1260:FF:000006">
    <property type="entry name" value="Phosphoglycerate kinase"/>
    <property type="match status" value="1"/>
</dbReference>
<dbReference type="GO" id="GO:0006094">
    <property type="term" value="P:gluconeogenesis"/>
    <property type="evidence" value="ECO:0007669"/>
    <property type="project" value="TreeGrafter"/>
</dbReference>
<protein>
    <recommendedName>
        <fullName evidence="6 12">Phosphoglycerate kinase</fullName>
        <ecNumber evidence="5 12">2.7.2.3</ecNumber>
    </recommendedName>
</protein>
<feature type="binding site" evidence="13">
    <location>
        <position position="120"/>
    </location>
    <ligand>
        <name>(2R)-3-phosphoglycerate</name>
        <dbReference type="ChEBI" id="CHEBI:58272"/>
    </ligand>
</feature>
<evidence type="ECO:0000256" key="14">
    <source>
        <dbReference type="PIRSR" id="PIRSR000724-2"/>
    </source>
</evidence>
<evidence type="ECO:0000256" key="8">
    <source>
        <dbReference type="ARBA" id="ARBA00022741"/>
    </source>
</evidence>
<dbReference type="SUPFAM" id="SSF53748">
    <property type="entry name" value="Phosphoglycerate kinase"/>
    <property type="match status" value="1"/>
</dbReference>
<dbReference type="CDD" id="cd00318">
    <property type="entry name" value="Phosphoglycerate_kinase"/>
    <property type="match status" value="1"/>
</dbReference>
<dbReference type="AlphaFoldDB" id="A0A518CZY7"/>
<keyword evidence="10 12" id="KW-0067">ATP-binding</keyword>
<dbReference type="InterPro" id="IPR015911">
    <property type="entry name" value="Phosphoglycerate_kinase_CS"/>
</dbReference>
<evidence type="ECO:0000256" key="4">
    <source>
        <dbReference type="ARBA" id="ARBA00011245"/>
    </source>
</evidence>
<comment type="catalytic activity">
    <reaction evidence="1 12 15">
        <text>(2R)-3-phosphoglycerate + ATP = (2R)-3-phospho-glyceroyl phosphate + ADP</text>
        <dbReference type="Rhea" id="RHEA:14801"/>
        <dbReference type="ChEBI" id="CHEBI:30616"/>
        <dbReference type="ChEBI" id="CHEBI:57604"/>
        <dbReference type="ChEBI" id="CHEBI:58272"/>
        <dbReference type="ChEBI" id="CHEBI:456216"/>
        <dbReference type="EC" id="2.7.2.3"/>
    </reaction>
</comment>
<evidence type="ECO:0000256" key="6">
    <source>
        <dbReference type="ARBA" id="ARBA00016471"/>
    </source>
</evidence>
<keyword evidence="7 12" id="KW-0808">Transferase</keyword>
<dbReference type="UniPathway" id="UPA00109">
    <property type="reaction ID" value="UER00185"/>
</dbReference>
<evidence type="ECO:0000313" key="17">
    <source>
        <dbReference type="Proteomes" id="UP000319342"/>
    </source>
</evidence>
<dbReference type="PROSITE" id="PS00111">
    <property type="entry name" value="PGLYCERATE_KINASE"/>
    <property type="match status" value="1"/>
</dbReference>